<name>T1C1P5_9ZZZZ</name>
<feature type="non-terminal residue" evidence="2">
    <location>
        <position position="128"/>
    </location>
</feature>
<dbReference type="EMBL" id="AUZY01005092">
    <property type="protein sequence ID" value="EQD60045.1"/>
    <property type="molecule type" value="Genomic_DNA"/>
</dbReference>
<sequence length="128" mass="14241">MEEPDFFELFGLALGLAPPWQVTSVEFDQESGKLEIGFEFARGSRFACPCEGCGESACPIHDTIEKTWRHLDFFEHQAFLRARVPRVDCAAHGVHLVAVPWARSGSGFTLLMEVAMLSFAKQMPIAPL</sequence>
<protein>
    <submittedName>
        <fullName evidence="2">Transposase, IS204/IS1001/IS1096/IS1165 family protein</fullName>
    </submittedName>
</protein>
<dbReference type="AlphaFoldDB" id="T1C1P5"/>
<feature type="domain" description="Transposase IS204/IS1001/IS1096/IS1165 zinc-finger" evidence="1">
    <location>
        <begin position="49"/>
        <end position="92"/>
    </location>
</feature>
<evidence type="ECO:0000313" key="2">
    <source>
        <dbReference type="EMBL" id="EQD60045.1"/>
    </source>
</evidence>
<reference evidence="2" key="2">
    <citation type="journal article" date="2014" name="ISME J.">
        <title>Microbial stratification in low pH oxic and suboxic macroscopic growths along an acid mine drainage.</title>
        <authorList>
            <person name="Mendez-Garcia C."/>
            <person name="Mesa V."/>
            <person name="Sprenger R.R."/>
            <person name="Richter M."/>
            <person name="Diez M.S."/>
            <person name="Solano J."/>
            <person name="Bargiela R."/>
            <person name="Golyshina O.V."/>
            <person name="Manteca A."/>
            <person name="Ramos J.L."/>
            <person name="Gallego J.R."/>
            <person name="Llorente I."/>
            <person name="Martins Dos Santos V.A."/>
            <person name="Jensen O.N."/>
            <person name="Pelaez A.I."/>
            <person name="Sanchez J."/>
            <person name="Ferrer M."/>
        </authorList>
    </citation>
    <scope>NUCLEOTIDE SEQUENCE</scope>
</reference>
<reference evidence="2" key="1">
    <citation type="submission" date="2013-08" db="EMBL/GenBank/DDBJ databases">
        <authorList>
            <person name="Mendez C."/>
            <person name="Richter M."/>
            <person name="Ferrer M."/>
            <person name="Sanchez J."/>
        </authorList>
    </citation>
    <scope>NUCLEOTIDE SEQUENCE</scope>
</reference>
<organism evidence="2">
    <name type="scientific">mine drainage metagenome</name>
    <dbReference type="NCBI Taxonomy" id="410659"/>
    <lineage>
        <taxon>unclassified sequences</taxon>
        <taxon>metagenomes</taxon>
        <taxon>ecological metagenomes</taxon>
    </lineage>
</organism>
<comment type="caution">
    <text evidence="2">The sequence shown here is derived from an EMBL/GenBank/DDBJ whole genome shotgun (WGS) entry which is preliminary data.</text>
</comment>
<gene>
    <name evidence="2" type="ORF">B1B_07923</name>
</gene>
<dbReference type="Pfam" id="PF14690">
    <property type="entry name" value="Zn_ribbon_ISL3"/>
    <property type="match status" value="1"/>
</dbReference>
<accession>T1C1P5</accession>
<dbReference type="InterPro" id="IPR029261">
    <property type="entry name" value="Transposase_Znf"/>
</dbReference>
<evidence type="ECO:0000259" key="1">
    <source>
        <dbReference type="Pfam" id="PF14690"/>
    </source>
</evidence>
<proteinExistence type="predicted"/>